<dbReference type="KEGG" id="mpi:Mpet_0025"/>
<organism evidence="1 2">
    <name type="scientific">Methanolacinia petrolearia (strain DSM 11571 / OCM 486 / SEBR 4847)</name>
    <name type="common">Methanoplanus petrolearius</name>
    <dbReference type="NCBI Taxonomy" id="679926"/>
    <lineage>
        <taxon>Archaea</taxon>
        <taxon>Methanobacteriati</taxon>
        <taxon>Methanobacteriota</taxon>
        <taxon>Stenosarchaea group</taxon>
        <taxon>Methanomicrobia</taxon>
        <taxon>Methanomicrobiales</taxon>
        <taxon>Methanomicrobiaceae</taxon>
        <taxon>Methanolacinia</taxon>
    </lineage>
</organism>
<dbReference type="HOGENOM" id="CLU_2504988_0_0_2"/>
<accession>E1RDC2</accession>
<proteinExistence type="predicted"/>
<dbReference type="AlphaFoldDB" id="E1RDC2"/>
<evidence type="ECO:0000313" key="1">
    <source>
        <dbReference type="EMBL" id="ADN34806.1"/>
    </source>
</evidence>
<dbReference type="EMBL" id="CP002117">
    <property type="protein sequence ID" value="ADN34806.1"/>
    <property type="molecule type" value="Genomic_DNA"/>
</dbReference>
<dbReference type="Proteomes" id="UP000006565">
    <property type="component" value="Chromosome"/>
</dbReference>
<keyword evidence="2" id="KW-1185">Reference proteome</keyword>
<protein>
    <submittedName>
        <fullName evidence="1">Uncharacterized protein</fullName>
    </submittedName>
</protein>
<dbReference type="STRING" id="679926.Mpet_0025"/>
<gene>
    <name evidence="1" type="ordered locus">Mpet_0025</name>
</gene>
<evidence type="ECO:0000313" key="2">
    <source>
        <dbReference type="Proteomes" id="UP000006565"/>
    </source>
</evidence>
<reference evidence="1 2" key="1">
    <citation type="journal article" date="2010" name="Stand. Genomic Sci.">
        <title>Complete genome sequence of Methanoplanus petrolearius type strain (SEBR 4847).</title>
        <authorList>
            <person name="Brambilla E."/>
            <person name="Djao O.D."/>
            <person name="Daligault H."/>
            <person name="Lapidus A."/>
            <person name="Lucas S."/>
            <person name="Hammon N."/>
            <person name="Nolan M."/>
            <person name="Tice H."/>
            <person name="Cheng J.F."/>
            <person name="Han C."/>
            <person name="Tapia R."/>
            <person name="Goodwin L."/>
            <person name="Pitluck S."/>
            <person name="Liolios K."/>
            <person name="Ivanova N."/>
            <person name="Mavromatis K."/>
            <person name="Mikhailova N."/>
            <person name="Pati A."/>
            <person name="Chen A."/>
            <person name="Palaniappan K."/>
            <person name="Land M."/>
            <person name="Hauser L."/>
            <person name="Chang Y.J."/>
            <person name="Jeffries C.D."/>
            <person name="Rohde M."/>
            <person name="Spring S."/>
            <person name="Sikorski J."/>
            <person name="Goker M."/>
            <person name="Woyke T."/>
            <person name="Bristow J."/>
            <person name="Eisen J.A."/>
            <person name="Markowitz V."/>
            <person name="Hugenholtz P."/>
            <person name="Kyrpides N.C."/>
            <person name="Klenk H.P."/>
        </authorList>
    </citation>
    <scope>NUCLEOTIDE SEQUENCE [LARGE SCALE GENOMIC DNA]</scope>
    <source>
        <strain evidence="2">DSM 11571 / OCM 486 / SEBR 4847</strain>
    </source>
</reference>
<sequence>MKIMLLHAQEVFSLGDPTLAKGGGITVRKCELQILRAMSISFFTLFHGCAGCSWQLPVRVSPETAAGGALSKVDCPETLKPAAFR</sequence>
<name>E1RDC2_METP4</name>